<keyword evidence="4" id="KW-0804">Transcription</keyword>
<dbReference type="GO" id="GO:0016987">
    <property type="term" value="F:sigma factor activity"/>
    <property type="evidence" value="ECO:0007669"/>
    <property type="project" value="UniProtKB-KW"/>
</dbReference>
<dbReference type="Proteomes" id="UP000192980">
    <property type="component" value="Unassembled WGS sequence"/>
</dbReference>
<dbReference type="InterPro" id="IPR013324">
    <property type="entry name" value="RNA_pol_sigma_r3/r4-like"/>
</dbReference>
<dbReference type="InterPro" id="IPR036388">
    <property type="entry name" value="WH-like_DNA-bd_sf"/>
</dbReference>
<keyword evidence="8" id="KW-1185">Reference proteome</keyword>
<dbReference type="PANTHER" id="PTHR43133:SF46">
    <property type="entry name" value="RNA POLYMERASE SIGMA-70 FACTOR ECF SUBFAMILY"/>
    <property type="match status" value="1"/>
</dbReference>
<dbReference type="STRING" id="561061.SAMN05660862_0677"/>
<reference evidence="7 8" key="1">
    <citation type="submission" date="2017-04" db="EMBL/GenBank/DDBJ databases">
        <authorList>
            <person name="Afonso C.L."/>
            <person name="Miller P.J."/>
            <person name="Scott M.A."/>
            <person name="Spackman E."/>
            <person name="Goraichik I."/>
            <person name="Dimitrov K.M."/>
            <person name="Suarez D.L."/>
            <person name="Swayne D.E."/>
        </authorList>
    </citation>
    <scope>NUCLEOTIDE SEQUENCE [LARGE SCALE GENOMIC DNA]</scope>
    <source>
        <strain evidence="7 8">DSM 22418</strain>
    </source>
</reference>
<accession>A0A1X7ICH1</accession>
<evidence type="ECO:0000259" key="6">
    <source>
        <dbReference type="Pfam" id="PF08281"/>
    </source>
</evidence>
<dbReference type="Pfam" id="PF04542">
    <property type="entry name" value="Sigma70_r2"/>
    <property type="match status" value="1"/>
</dbReference>
<dbReference type="NCBIfam" id="TIGR02937">
    <property type="entry name" value="sigma70-ECF"/>
    <property type="match status" value="1"/>
</dbReference>
<dbReference type="GO" id="GO:0006352">
    <property type="term" value="P:DNA-templated transcription initiation"/>
    <property type="evidence" value="ECO:0007669"/>
    <property type="project" value="InterPro"/>
</dbReference>
<dbReference type="InterPro" id="IPR014284">
    <property type="entry name" value="RNA_pol_sigma-70_dom"/>
</dbReference>
<dbReference type="CDD" id="cd06171">
    <property type="entry name" value="Sigma70_r4"/>
    <property type="match status" value="1"/>
</dbReference>
<keyword evidence="3" id="KW-0731">Sigma factor</keyword>
<feature type="domain" description="RNA polymerase sigma factor 70 region 4 type 2" evidence="6">
    <location>
        <begin position="123"/>
        <end position="174"/>
    </location>
</feature>
<dbReference type="InterPro" id="IPR013249">
    <property type="entry name" value="RNA_pol_sigma70_r4_t2"/>
</dbReference>
<gene>
    <name evidence="7" type="ORF">SAMN05660862_0677</name>
</gene>
<dbReference type="Gene3D" id="1.10.1740.10">
    <property type="match status" value="1"/>
</dbReference>
<evidence type="ECO:0000259" key="5">
    <source>
        <dbReference type="Pfam" id="PF04542"/>
    </source>
</evidence>
<keyword evidence="2" id="KW-0805">Transcription regulation</keyword>
<dbReference type="InterPro" id="IPR039425">
    <property type="entry name" value="RNA_pol_sigma-70-like"/>
</dbReference>
<evidence type="ECO:0000256" key="4">
    <source>
        <dbReference type="ARBA" id="ARBA00023163"/>
    </source>
</evidence>
<evidence type="ECO:0000256" key="2">
    <source>
        <dbReference type="ARBA" id="ARBA00023015"/>
    </source>
</evidence>
<proteinExistence type="inferred from homology"/>
<sequence length="194" mass="22571">MTSSASEEEKKLLVRIADGDRHAFAVLFKQYSHFVYSSGKRLTHSDYWAEELVQDIFFKIWRHREKLTEVANFGAYLNRVVRNQSYNILRQLAQDAKSVNSMEHKEMEHTTDNVLDLKEASVILEQALEILTPQQRAAYELCHIQGLKYKDAADQMNVSYETVHSHMKEAIKKIRTHFRNSGLAYSILFALLFS</sequence>
<evidence type="ECO:0000313" key="7">
    <source>
        <dbReference type="EMBL" id="SMG12338.1"/>
    </source>
</evidence>
<evidence type="ECO:0000256" key="3">
    <source>
        <dbReference type="ARBA" id="ARBA00023082"/>
    </source>
</evidence>
<evidence type="ECO:0000313" key="8">
    <source>
        <dbReference type="Proteomes" id="UP000192980"/>
    </source>
</evidence>
<dbReference type="Gene3D" id="1.10.10.10">
    <property type="entry name" value="Winged helix-like DNA-binding domain superfamily/Winged helix DNA-binding domain"/>
    <property type="match status" value="1"/>
</dbReference>
<organism evidence="7 8">
    <name type="scientific">Sphingobacterium psychroaquaticum</name>
    <dbReference type="NCBI Taxonomy" id="561061"/>
    <lineage>
        <taxon>Bacteria</taxon>
        <taxon>Pseudomonadati</taxon>
        <taxon>Bacteroidota</taxon>
        <taxon>Sphingobacteriia</taxon>
        <taxon>Sphingobacteriales</taxon>
        <taxon>Sphingobacteriaceae</taxon>
        <taxon>Sphingobacterium</taxon>
    </lineage>
</organism>
<evidence type="ECO:0000256" key="1">
    <source>
        <dbReference type="ARBA" id="ARBA00010641"/>
    </source>
</evidence>
<name>A0A1X7ICH1_9SPHI</name>
<dbReference type="InterPro" id="IPR013325">
    <property type="entry name" value="RNA_pol_sigma_r2"/>
</dbReference>
<protein>
    <submittedName>
        <fullName evidence="7">RNA polymerase sigma-70 factor, ECF subfamily</fullName>
    </submittedName>
</protein>
<dbReference type="InterPro" id="IPR007627">
    <property type="entry name" value="RNA_pol_sigma70_r2"/>
</dbReference>
<dbReference type="SUPFAM" id="SSF88946">
    <property type="entry name" value="Sigma2 domain of RNA polymerase sigma factors"/>
    <property type="match status" value="1"/>
</dbReference>
<feature type="domain" description="RNA polymerase sigma-70 region 2" evidence="5">
    <location>
        <begin position="27"/>
        <end position="92"/>
    </location>
</feature>
<dbReference type="SUPFAM" id="SSF88659">
    <property type="entry name" value="Sigma3 and sigma4 domains of RNA polymerase sigma factors"/>
    <property type="match status" value="1"/>
</dbReference>
<dbReference type="RefSeq" id="WP_085471535.1">
    <property type="nucleotide sequence ID" value="NZ_FXAU01000001.1"/>
</dbReference>
<dbReference type="Pfam" id="PF08281">
    <property type="entry name" value="Sigma70_r4_2"/>
    <property type="match status" value="1"/>
</dbReference>
<dbReference type="EMBL" id="FXAU01000001">
    <property type="protein sequence ID" value="SMG12338.1"/>
    <property type="molecule type" value="Genomic_DNA"/>
</dbReference>
<dbReference type="PANTHER" id="PTHR43133">
    <property type="entry name" value="RNA POLYMERASE ECF-TYPE SIGMA FACTO"/>
    <property type="match status" value="1"/>
</dbReference>
<comment type="similarity">
    <text evidence="1">Belongs to the sigma-70 factor family. ECF subfamily.</text>
</comment>
<dbReference type="GO" id="GO:0003677">
    <property type="term" value="F:DNA binding"/>
    <property type="evidence" value="ECO:0007669"/>
    <property type="project" value="InterPro"/>
</dbReference>
<dbReference type="AlphaFoldDB" id="A0A1X7ICH1"/>
<dbReference type="OrthoDB" id="799938at2"/>